<keyword evidence="1" id="KW-0802">TPR repeat</keyword>
<dbReference type="InterPro" id="IPR014162">
    <property type="entry name" value="CpoB_C"/>
</dbReference>
<comment type="caution">
    <text evidence="2">The sequence shown here is derived from an EMBL/GenBank/DDBJ whole genome shotgun (WGS) entry which is preliminary data.</text>
</comment>
<reference evidence="2 3" key="1">
    <citation type="journal article" date="2018" name="Nat. Biotechnol.">
        <title>A standardized bacterial taxonomy based on genome phylogeny substantially revises the tree of life.</title>
        <authorList>
            <person name="Parks D.H."/>
            <person name="Chuvochina M."/>
            <person name="Waite D.W."/>
            <person name="Rinke C."/>
            <person name="Skarshewski A."/>
            <person name="Chaumeil P.A."/>
            <person name="Hugenholtz P."/>
        </authorList>
    </citation>
    <scope>NUCLEOTIDE SEQUENCE [LARGE SCALE GENOMIC DNA]</scope>
    <source>
        <strain evidence="2">UBA9158</strain>
    </source>
</reference>
<dbReference type="AlphaFoldDB" id="A0A3C1KQ72"/>
<dbReference type="NCBIfam" id="TIGR02795">
    <property type="entry name" value="tol_pal_ybgF"/>
    <property type="match status" value="1"/>
</dbReference>
<dbReference type="SUPFAM" id="SSF48452">
    <property type="entry name" value="TPR-like"/>
    <property type="match status" value="1"/>
</dbReference>
<protein>
    <submittedName>
        <fullName evidence="2">Tol-pal system protein YbgF</fullName>
    </submittedName>
</protein>
<proteinExistence type="predicted"/>
<dbReference type="InterPro" id="IPR011990">
    <property type="entry name" value="TPR-like_helical_dom_sf"/>
</dbReference>
<name>A0A3C1KQ72_9GAMM</name>
<dbReference type="Proteomes" id="UP000259273">
    <property type="component" value="Unassembled WGS sequence"/>
</dbReference>
<dbReference type="Pfam" id="PF13174">
    <property type="entry name" value="TPR_6"/>
    <property type="match status" value="1"/>
</dbReference>
<dbReference type="PROSITE" id="PS50005">
    <property type="entry name" value="TPR"/>
    <property type="match status" value="1"/>
</dbReference>
<dbReference type="STRING" id="1121937.GCA_000423125_01999"/>
<sequence length="122" mass="13979">YQAAYALVRGQKFDEAVSAFQQFLRDYPAGRFTPNAHYWLGELYLVTTPPDVESARQSFMLLLDLYPADSKVPDALFKLGKIHFTKGNRDRAREFFDRVINEYGASNSAAVKLAQDFINENY</sequence>
<gene>
    <name evidence="2" type="primary">ygbF</name>
    <name evidence="2" type="ORF">DCP75_14270</name>
</gene>
<dbReference type="InterPro" id="IPR019734">
    <property type="entry name" value="TPR_rpt"/>
</dbReference>
<evidence type="ECO:0000313" key="2">
    <source>
        <dbReference type="EMBL" id="HAN28860.1"/>
    </source>
</evidence>
<dbReference type="Gene3D" id="1.25.40.10">
    <property type="entry name" value="Tetratricopeptide repeat domain"/>
    <property type="match status" value="1"/>
</dbReference>
<dbReference type="Pfam" id="PF13432">
    <property type="entry name" value="TPR_16"/>
    <property type="match status" value="1"/>
</dbReference>
<evidence type="ECO:0000256" key="1">
    <source>
        <dbReference type="PROSITE-ProRule" id="PRU00339"/>
    </source>
</evidence>
<feature type="repeat" description="TPR" evidence="1">
    <location>
        <begin position="73"/>
        <end position="106"/>
    </location>
</feature>
<organism evidence="2 3">
    <name type="scientific">Haliea salexigens</name>
    <dbReference type="NCBI Taxonomy" id="287487"/>
    <lineage>
        <taxon>Bacteria</taxon>
        <taxon>Pseudomonadati</taxon>
        <taxon>Pseudomonadota</taxon>
        <taxon>Gammaproteobacteria</taxon>
        <taxon>Cellvibrionales</taxon>
        <taxon>Halieaceae</taxon>
        <taxon>Haliea</taxon>
    </lineage>
</organism>
<evidence type="ECO:0000313" key="3">
    <source>
        <dbReference type="Proteomes" id="UP000259273"/>
    </source>
</evidence>
<dbReference type="EMBL" id="DMND01000191">
    <property type="protein sequence ID" value="HAN28860.1"/>
    <property type="molecule type" value="Genomic_DNA"/>
</dbReference>
<feature type="non-terminal residue" evidence="2">
    <location>
        <position position="1"/>
    </location>
</feature>
<accession>A0A3C1KQ72</accession>